<dbReference type="Proteomes" id="UP001163223">
    <property type="component" value="Chromosome"/>
</dbReference>
<evidence type="ECO:0000313" key="2">
    <source>
        <dbReference type="Proteomes" id="UP001163223"/>
    </source>
</evidence>
<organism evidence="1 2">
    <name type="scientific">Antarcticirhabdus aurantiaca</name>
    <dbReference type="NCBI Taxonomy" id="2606717"/>
    <lineage>
        <taxon>Bacteria</taxon>
        <taxon>Pseudomonadati</taxon>
        <taxon>Pseudomonadota</taxon>
        <taxon>Alphaproteobacteria</taxon>
        <taxon>Hyphomicrobiales</taxon>
        <taxon>Aurantimonadaceae</taxon>
        <taxon>Antarcticirhabdus</taxon>
    </lineage>
</organism>
<sequence>MSALPEAASPLYERVKTYIVGHIADGRWSRDQRLPSENDLVQSLGVSRMTVNRALTELTREGVLKRVAGVGTFVAAPPARSALVEVANIPAEIGARGRPHRADVLALERVAPPAAVLASFEFEAARDVFHSRIVHYEDDVPVQFEERFVNPDLAPDYDRQDFTRISTLDYLQGVTALTEIEHVVSAIAADEAMARHLHLEPGEPCLLLHRRTWTGLLVATVNRLVYAGSRHSLGSRYKPTGSP</sequence>
<reference evidence="1" key="1">
    <citation type="submission" date="2022-11" db="EMBL/GenBank/DDBJ databases">
        <title>beta-Carotene-producing bacterium, Jeongeuplla avenae sp. nov., alleviates the salt stress of Arabidopsis seedlings.</title>
        <authorList>
            <person name="Jiang L."/>
            <person name="Lee J."/>
        </authorList>
    </citation>
    <scope>NUCLEOTIDE SEQUENCE</scope>
    <source>
        <strain evidence="1">DY_R2A_6</strain>
    </source>
</reference>
<dbReference type="EMBL" id="CP113520">
    <property type="protein sequence ID" value="WAJ28111.1"/>
    <property type="molecule type" value="Genomic_DNA"/>
</dbReference>
<protein>
    <submittedName>
        <fullName evidence="1">Histidine utilization repressor</fullName>
    </submittedName>
</protein>
<gene>
    <name evidence="1" type="primary">hutC</name>
    <name evidence="1" type="ORF">OXU80_25360</name>
</gene>
<accession>A0ACD4NN68</accession>
<evidence type="ECO:0000313" key="1">
    <source>
        <dbReference type="EMBL" id="WAJ28111.1"/>
    </source>
</evidence>
<keyword evidence="2" id="KW-1185">Reference proteome</keyword>
<name>A0ACD4NN68_9HYPH</name>
<proteinExistence type="predicted"/>